<accession>A0A0D8ZXA4</accession>
<evidence type="ECO:0000256" key="1">
    <source>
        <dbReference type="SAM" id="Phobius"/>
    </source>
</evidence>
<keyword evidence="4" id="KW-1185">Reference proteome</keyword>
<name>A0A0D8ZXA4_9CYAN</name>
<proteinExistence type="predicted"/>
<keyword evidence="1" id="KW-0472">Membrane</keyword>
<dbReference type="OrthoDB" id="510914at2"/>
<dbReference type="AlphaFoldDB" id="A0A0D8ZXA4"/>
<dbReference type="SMART" id="SM00909">
    <property type="entry name" value="Germane"/>
    <property type="match status" value="1"/>
</dbReference>
<gene>
    <name evidence="3" type="ORF">UH38_03170</name>
</gene>
<dbReference type="Proteomes" id="UP000032452">
    <property type="component" value="Unassembled WGS sequence"/>
</dbReference>
<keyword evidence="1" id="KW-0812">Transmembrane</keyword>
<reference evidence="3 4" key="1">
    <citation type="submission" date="2015-02" db="EMBL/GenBank/DDBJ databases">
        <title>Draft genome of a novel marine cyanobacterium (Chroococcales) isolated from South Atlantic Ocean.</title>
        <authorList>
            <person name="Rigonato J."/>
            <person name="Alvarenga D.O."/>
            <person name="Branco L.H."/>
            <person name="Varani A.M."/>
            <person name="Brandini F.P."/>
            <person name="Fiore M.F."/>
        </authorList>
    </citation>
    <scope>NUCLEOTIDE SEQUENCE [LARGE SCALE GENOMIC DNA]</scope>
    <source>
        <strain evidence="3 4">CENA595</strain>
    </source>
</reference>
<dbReference type="RefSeq" id="WP_045053175.1">
    <property type="nucleotide sequence ID" value="NZ_CAWMDP010000059.1"/>
</dbReference>
<dbReference type="InterPro" id="IPR019606">
    <property type="entry name" value="GerMN"/>
</dbReference>
<sequence length="202" mass="21133">MTREQRVNRLPNGAIAAAIIAAVAAGGGAAWWGFHATNPPTNPSTTVPNVVQQPTPSQAAQSTTAQIYLLRDTGTNLELVPKPIEVNTKQPNAVLEAAFQGLLAGSADAKVSSTIPAGTKLRSLEVKEDGIHVDLSPEFTTGGGSASMSGRLAQVIYTATTLDANANVWIEVEGKPLEVLGGEGLEVSQPMTRQSFQENFTL</sequence>
<protein>
    <submittedName>
        <fullName evidence="3">Spore germination protein</fullName>
    </submittedName>
</protein>
<dbReference type="STRING" id="1618023.UH38_03170"/>
<evidence type="ECO:0000313" key="3">
    <source>
        <dbReference type="EMBL" id="KJH73079.1"/>
    </source>
</evidence>
<organism evidence="3 4">
    <name type="scientific">Aliterella atlantica CENA595</name>
    <dbReference type="NCBI Taxonomy" id="1618023"/>
    <lineage>
        <taxon>Bacteria</taxon>
        <taxon>Bacillati</taxon>
        <taxon>Cyanobacteriota</taxon>
        <taxon>Cyanophyceae</taxon>
        <taxon>Chroococcidiopsidales</taxon>
        <taxon>Aliterellaceae</taxon>
        <taxon>Aliterella</taxon>
    </lineage>
</organism>
<comment type="caution">
    <text evidence="3">The sequence shown here is derived from an EMBL/GenBank/DDBJ whole genome shotgun (WGS) entry which is preliminary data.</text>
</comment>
<evidence type="ECO:0000313" key="4">
    <source>
        <dbReference type="Proteomes" id="UP000032452"/>
    </source>
</evidence>
<keyword evidence="1" id="KW-1133">Transmembrane helix</keyword>
<dbReference type="Pfam" id="PF10646">
    <property type="entry name" value="Germane"/>
    <property type="match status" value="1"/>
</dbReference>
<dbReference type="PATRIC" id="fig|1618023.3.peg.5111"/>
<feature type="transmembrane region" description="Helical" evidence="1">
    <location>
        <begin position="12"/>
        <end position="34"/>
    </location>
</feature>
<evidence type="ECO:0000259" key="2">
    <source>
        <dbReference type="SMART" id="SM00909"/>
    </source>
</evidence>
<dbReference type="EMBL" id="JYON01000002">
    <property type="protein sequence ID" value="KJH73079.1"/>
    <property type="molecule type" value="Genomic_DNA"/>
</dbReference>
<feature type="domain" description="GerMN" evidence="2">
    <location>
        <begin position="95"/>
        <end position="181"/>
    </location>
</feature>